<feature type="transmembrane region" description="Helical" evidence="1">
    <location>
        <begin position="150"/>
        <end position="167"/>
    </location>
</feature>
<feature type="transmembrane region" description="Helical" evidence="1">
    <location>
        <begin position="278"/>
        <end position="297"/>
    </location>
</feature>
<keyword evidence="1" id="KW-0472">Membrane</keyword>
<feature type="transmembrane region" description="Helical" evidence="1">
    <location>
        <begin position="48"/>
        <end position="67"/>
    </location>
</feature>
<evidence type="ECO:0000313" key="3">
    <source>
        <dbReference type="Proteomes" id="UP000536509"/>
    </source>
</evidence>
<accession>A0A7Y3R6N8</accession>
<feature type="transmembrane region" description="Helical" evidence="1">
    <location>
        <begin position="87"/>
        <end position="104"/>
    </location>
</feature>
<keyword evidence="3" id="KW-1185">Reference proteome</keyword>
<dbReference type="AlphaFoldDB" id="A0A7Y3R6N8"/>
<evidence type="ECO:0000256" key="1">
    <source>
        <dbReference type="SAM" id="Phobius"/>
    </source>
</evidence>
<dbReference type="RefSeq" id="WP_171221118.1">
    <property type="nucleotide sequence ID" value="NZ_CP121446.1"/>
</dbReference>
<feature type="transmembrane region" description="Helical" evidence="1">
    <location>
        <begin position="7"/>
        <end position="28"/>
    </location>
</feature>
<comment type="caution">
    <text evidence="2">The sequence shown here is derived from an EMBL/GenBank/DDBJ whole genome shotgun (WGS) entry which is preliminary data.</text>
</comment>
<dbReference type="EMBL" id="JABEVX010000001">
    <property type="protein sequence ID" value="NNT70914.1"/>
    <property type="molecule type" value="Genomic_DNA"/>
</dbReference>
<protein>
    <submittedName>
        <fullName evidence="2">Uncharacterized protein</fullName>
    </submittedName>
</protein>
<feature type="transmembrane region" description="Helical" evidence="1">
    <location>
        <begin position="187"/>
        <end position="206"/>
    </location>
</feature>
<gene>
    <name evidence="2" type="ORF">HKT18_01680</name>
</gene>
<sequence>MTFNAKFWLKFSLLNLLIVALLGLLMRYKIGFEFPFLNQKNLQHSHSHFAFAGWISHTLMVLMVGFLEKKGKREKGKGIRWTNYNKILLANLICAYGMLVFFIVQGYGAFSIAFSTASIVVSYVFGYRYWKDLKLVDATSFSIPWFKGAIFFNVISSLGTFALAYMMATQNLHQNEYLASIYYYLHFQYNGWFFFACMGLLVYFLDLKATDSPLYTKVFWLFFIACIPAYFLSTLWLDLPLWIYILTVMAAFLQVFAWFLFLLRVIKTKKTVFENYPFFLRYIIVFVALAFSVKLLLQLGSTVPALSQLAFGFRPIVIAYLHLVLLAVISLFLLFYIYINHFFFIRKSIKFGITLFSVGVFLNELVLAVQGVASFSYTLIPWVNESLFVISALMVSGIAITAFYSIKKVEIPAVL</sequence>
<feature type="transmembrane region" description="Helical" evidence="1">
    <location>
        <begin position="218"/>
        <end position="237"/>
    </location>
</feature>
<feature type="transmembrane region" description="Helical" evidence="1">
    <location>
        <begin position="351"/>
        <end position="380"/>
    </location>
</feature>
<keyword evidence="1" id="KW-1133">Transmembrane helix</keyword>
<feature type="transmembrane region" description="Helical" evidence="1">
    <location>
        <begin position="243"/>
        <end position="266"/>
    </location>
</feature>
<evidence type="ECO:0000313" key="2">
    <source>
        <dbReference type="EMBL" id="NNT70914.1"/>
    </source>
</evidence>
<keyword evidence="1" id="KW-0812">Transmembrane</keyword>
<name>A0A7Y3R6N8_9FLAO</name>
<dbReference type="Proteomes" id="UP000536509">
    <property type="component" value="Unassembled WGS sequence"/>
</dbReference>
<feature type="transmembrane region" description="Helical" evidence="1">
    <location>
        <begin position="317"/>
        <end position="339"/>
    </location>
</feature>
<proteinExistence type="predicted"/>
<feature type="transmembrane region" description="Helical" evidence="1">
    <location>
        <begin position="386"/>
        <end position="406"/>
    </location>
</feature>
<feature type="transmembrane region" description="Helical" evidence="1">
    <location>
        <begin position="110"/>
        <end position="130"/>
    </location>
</feature>
<reference evidence="2 3" key="1">
    <citation type="submission" date="2020-05" db="EMBL/GenBank/DDBJ databases">
        <title>Draft genome of Flavobacterium sp. IMCC34852.</title>
        <authorList>
            <person name="Song J."/>
            <person name="Cho J.-C."/>
        </authorList>
    </citation>
    <scope>NUCLEOTIDE SEQUENCE [LARGE SCALE GENOMIC DNA]</scope>
    <source>
        <strain evidence="2 3">IMCC34852</strain>
    </source>
</reference>
<organism evidence="2 3">
    <name type="scientific">Flavobacterium rivulicola</name>
    <dbReference type="NCBI Taxonomy" id="2732161"/>
    <lineage>
        <taxon>Bacteria</taxon>
        <taxon>Pseudomonadati</taxon>
        <taxon>Bacteroidota</taxon>
        <taxon>Flavobacteriia</taxon>
        <taxon>Flavobacteriales</taxon>
        <taxon>Flavobacteriaceae</taxon>
        <taxon>Flavobacterium</taxon>
    </lineage>
</organism>